<dbReference type="AlphaFoldDB" id="A0A2R5GWE4"/>
<dbReference type="Pfam" id="PF00069">
    <property type="entry name" value="Pkinase"/>
    <property type="match status" value="1"/>
</dbReference>
<keyword evidence="7 10" id="KW-0067">ATP-binding</keyword>
<organism evidence="13 14">
    <name type="scientific">Hondaea fermentalgiana</name>
    <dbReference type="NCBI Taxonomy" id="2315210"/>
    <lineage>
        <taxon>Eukaryota</taxon>
        <taxon>Sar</taxon>
        <taxon>Stramenopiles</taxon>
        <taxon>Bigyra</taxon>
        <taxon>Labyrinthulomycetes</taxon>
        <taxon>Thraustochytrida</taxon>
        <taxon>Thraustochytriidae</taxon>
        <taxon>Hondaea</taxon>
    </lineage>
</organism>
<dbReference type="GO" id="GO:0005524">
    <property type="term" value="F:ATP binding"/>
    <property type="evidence" value="ECO:0007669"/>
    <property type="project" value="UniProtKB-UniRule"/>
</dbReference>
<evidence type="ECO:0000259" key="12">
    <source>
        <dbReference type="PROSITE" id="PS50011"/>
    </source>
</evidence>
<comment type="similarity">
    <text evidence="1">Belongs to the protein kinase superfamily. NEK Ser/Thr protein kinase family. NIMA subfamily.</text>
</comment>
<proteinExistence type="inferred from homology"/>
<accession>A0A2R5GWE4</accession>
<dbReference type="FunFam" id="3.30.200.20:FF:000097">
    <property type="entry name" value="Probable serine/threonine-protein kinase nek1"/>
    <property type="match status" value="1"/>
</dbReference>
<feature type="region of interest" description="Disordered" evidence="11">
    <location>
        <begin position="569"/>
        <end position="645"/>
    </location>
</feature>
<comment type="catalytic activity">
    <reaction evidence="8">
        <text>L-threonyl-[protein] + ATP = O-phospho-L-threonyl-[protein] + ADP + H(+)</text>
        <dbReference type="Rhea" id="RHEA:46608"/>
        <dbReference type="Rhea" id="RHEA-COMP:11060"/>
        <dbReference type="Rhea" id="RHEA-COMP:11605"/>
        <dbReference type="ChEBI" id="CHEBI:15378"/>
        <dbReference type="ChEBI" id="CHEBI:30013"/>
        <dbReference type="ChEBI" id="CHEBI:30616"/>
        <dbReference type="ChEBI" id="CHEBI:61977"/>
        <dbReference type="ChEBI" id="CHEBI:456216"/>
        <dbReference type="EC" id="2.7.11.1"/>
    </reaction>
</comment>
<dbReference type="Proteomes" id="UP000241890">
    <property type="component" value="Unassembled WGS sequence"/>
</dbReference>
<dbReference type="InterPro" id="IPR008271">
    <property type="entry name" value="Ser/Thr_kinase_AS"/>
</dbReference>
<sequence>MHRYQERRVIGRGNYGTARLVRDRRSGAKLVVKKIPLNSLSEKERRDAESECKLLAKLQHPNIVDYIDSFLEDEALHLVTQYCEQGDLAKLIKHYKKRGKYFPEKQIVDWFIQIAMAVDYIHSLNVMHRDLKTGNVFLTKTNVIKLGDFGIAKVLDSTLEQANTVVGTPYYMSPEVCENKQYDKKSDLWAMGCILYELCTLNHAFDATNLLGLVFKIVQESYPPIPDVYSRELRELVSQLLSKDPSRRPSCRRIFRMPFIRRRLEELATSASLGTAPPTANAPSGPAAGSSSSVTSTSLPSSATHESSLPQSCGHAESTEHGIPSDLDVAVATIVLDDGRPPLPTSVLSSASLAHPALAVPRAPRNNRRRQHHEDEQASRNASRRNRPRERSEDLDSFRKSERSAGDATATARRTKSLQSIKVDQAEDEEDSTPPPPRLALPLSPSASVSSSLSPVPSPSPTPSRVADFCNDTTSAERLTPSELALPPSSPLRLETLGLPDSEAVAMTPLDLAKERKQAAFRKREEELRAATLSNLETRRVAKRRSQEFFMPSAENYLATDFADAEEPSAGALTSSVEEAPSAASTAASTPGLEKESKTPDVYSSSEYDDSLPSPPFAEGQAPDTERQQRSHAGPALTEDWEATIPTSVQHEALLDLEHLVKCAARRLQQRHQREDDVRITT</sequence>
<reference evidence="13 14" key="1">
    <citation type="submission" date="2017-12" db="EMBL/GenBank/DDBJ databases">
        <title>Sequencing, de novo assembly and annotation of complete genome of a new Thraustochytrid species, strain FCC1311.</title>
        <authorList>
            <person name="Sedici K."/>
            <person name="Godart F."/>
            <person name="Aiese Cigliano R."/>
            <person name="Sanseverino W."/>
            <person name="Barakat M."/>
            <person name="Ortet P."/>
            <person name="Marechal E."/>
            <person name="Cagnac O."/>
            <person name="Amato A."/>
        </authorList>
    </citation>
    <scope>NUCLEOTIDE SEQUENCE [LARGE SCALE GENOMIC DNA]</scope>
</reference>
<feature type="compositionally biased region" description="Low complexity" evidence="11">
    <location>
        <begin position="574"/>
        <end position="591"/>
    </location>
</feature>
<dbReference type="PANTHER" id="PTHR44899">
    <property type="entry name" value="CAMK FAMILY PROTEIN KINASE"/>
    <property type="match status" value="1"/>
</dbReference>
<dbReference type="PANTHER" id="PTHR44899:SF3">
    <property type="entry name" value="SERINE_THREONINE-PROTEIN KINASE NEK1"/>
    <property type="match status" value="1"/>
</dbReference>
<dbReference type="InterPro" id="IPR000719">
    <property type="entry name" value="Prot_kinase_dom"/>
</dbReference>
<dbReference type="InterPro" id="IPR017441">
    <property type="entry name" value="Protein_kinase_ATP_BS"/>
</dbReference>
<feature type="compositionally biased region" description="Low complexity" evidence="11">
    <location>
        <begin position="274"/>
        <end position="304"/>
    </location>
</feature>
<keyword evidence="14" id="KW-1185">Reference proteome</keyword>
<comment type="catalytic activity">
    <reaction evidence="9">
        <text>L-seryl-[protein] + ATP = O-phospho-L-seryl-[protein] + ADP + H(+)</text>
        <dbReference type="Rhea" id="RHEA:17989"/>
        <dbReference type="Rhea" id="RHEA-COMP:9863"/>
        <dbReference type="Rhea" id="RHEA-COMP:11604"/>
        <dbReference type="ChEBI" id="CHEBI:15378"/>
        <dbReference type="ChEBI" id="CHEBI:29999"/>
        <dbReference type="ChEBI" id="CHEBI:30616"/>
        <dbReference type="ChEBI" id="CHEBI:83421"/>
        <dbReference type="ChEBI" id="CHEBI:456216"/>
        <dbReference type="EC" id="2.7.11.1"/>
    </reaction>
</comment>
<feature type="compositionally biased region" description="Low complexity" evidence="11">
    <location>
        <begin position="440"/>
        <end position="455"/>
    </location>
</feature>
<feature type="region of interest" description="Disordered" evidence="11">
    <location>
        <begin position="270"/>
        <end position="321"/>
    </location>
</feature>
<feature type="region of interest" description="Disordered" evidence="11">
    <location>
        <begin position="356"/>
        <end position="469"/>
    </location>
</feature>
<dbReference type="GO" id="GO:0004674">
    <property type="term" value="F:protein serine/threonine kinase activity"/>
    <property type="evidence" value="ECO:0007669"/>
    <property type="project" value="UniProtKB-KW"/>
</dbReference>
<evidence type="ECO:0000256" key="11">
    <source>
        <dbReference type="SAM" id="MobiDB-lite"/>
    </source>
</evidence>
<dbReference type="EMBL" id="BEYU01000128">
    <property type="protein sequence ID" value="GBG32731.1"/>
    <property type="molecule type" value="Genomic_DNA"/>
</dbReference>
<feature type="binding site" evidence="10">
    <location>
        <position position="34"/>
    </location>
    <ligand>
        <name>ATP</name>
        <dbReference type="ChEBI" id="CHEBI:30616"/>
    </ligand>
</feature>
<evidence type="ECO:0000256" key="6">
    <source>
        <dbReference type="ARBA" id="ARBA00022777"/>
    </source>
</evidence>
<evidence type="ECO:0000256" key="3">
    <source>
        <dbReference type="ARBA" id="ARBA00022527"/>
    </source>
</evidence>
<evidence type="ECO:0000256" key="5">
    <source>
        <dbReference type="ARBA" id="ARBA00022741"/>
    </source>
</evidence>
<dbReference type="FunFam" id="1.10.510.10:FF:000869">
    <property type="entry name" value="Nek protein kinase"/>
    <property type="match status" value="1"/>
</dbReference>
<dbReference type="CDD" id="cd08215">
    <property type="entry name" value="STKc_Nek"/>
    <property type="match status" value="1"/>
</dbReference>
<evidence type="ECO:0000256" key="10">
    <source>
        <dbReference type="PROSITE-ProRule" id="PRU10141"/>
    </source>
</evidence>
<dbReference type="InterPro" id="IPR011009">
    <property type="entry name" value="Kinase-like_dom_sf"/>
</dbReference>
<dbReference type="PROSITE" id="PS00108">
    <property type="entry name" value="PROTEIN_KINASE_ST"/>
    <property type="match status" value="1"/>
</dbReference>
<evidence type="ECO:0000313" key="14">
    <source>
        <dbReference type="Proteomes" id="UP000241890"/>
    </source>
</evidence>
<feature type="domain" description="Protein kinase" evidence="12">
    <location>
        <begin position="4"/>
        <end position="260"/>
    </location>
</feature>
<dbReference type="Gene3D" id="3.30.200.20">
    <property type="entry name" value="Phosphorylase Kinase, domain 1"/>
    <property type="match status" value="1"/>
</dbReference>
<dbReference type="SUPFAM" id="SSF56112">
    <property type="entry name" value="Protein kinase-like (PK-like)"/>
    <property type="match status" value="1"/>
</dbReference>
<evidence type="ECO:0000313" key="13">
    <source>
        <dbReference type="EMBL" id="GBG32731.1"/>
    </source>
</evidence>
<evidence type="ECO:0000256" key="7">
    <source>
        <dbReference type="ARBA" id="ARBA00022840"/>
    </source>
</evidence>
<evidence type="ECO:0000256" key="8">
    <source>
        <dbReference type="ARBA" id="ARBA00047899"/>
    </source>
</evidence>
<dbReference type="PROSITE" id="PS50011">
    <property type="entry name" value="PROTEIN_KINASE_DOM"/>
    <property type="match status" value="1"/>
</dbReference>
<gene>
    <name evidence="13" type="ORF">FCC1311_089562</name>
</gene>
<keyword evidence="6 13" id="KW-0418">Kinase</keyword>
<dbReference type="SMART" id="SM00220">
    <property type="entry name" value="S_TKc"/>
    <property type="match status" value="1"/>
</dbReference>
<evidence type="ECO:0000256" key="4">
    <source>
        <dbReference type="ARBA" id="ARBA00022679"/>
    </source>
</evidence>
<keyword evidence="4" id="KW-0808">Transferase</keyword>
<evidence type="ECO:0000256" key="1">
    <source>
        <dbReference type="ARBA" id="ARBA00010886"/>
    </source>
</evidence>
<feature type="compositionally biased region" description="Basic and acidic residues" evidence="11">
    <location>
        <begin position="389"/>
        <end position="405"/>
    </location>
</feature>
<protein>
    <recommendedName>
        <fullName evidence="2">non-specific serine/threonine protein kinase</fullName>
        <ecNumber evidence="2">2.7.11.1</ecNumber>
    </recommendedName>
</protein>
<evidence type="ECO:0000256" key="9">
    <source>
        <dbReference type="ARBA" id="ARBA00048679"/>
    </source>
</evidence>
<evidence type="ECO:0000256" key="2">
    <source>
        <dbReference type="ARBA" id="ARBA00012513"/>
    </source>
</evidence>
<dbReference type="PROSITE" id="PS00107">
    <property type="entry name" value="PROTEIN_KINASE_ATP"/>
    <property type="match status" value="1"/>
</dbReference>
<keyword evidence="3" id="KW-0723">Serine/threonine-protein kinase</keyword>
<keyword evidence="5 10" id="KW-0547">Nucleotide-binding</keyword>
<dbReference type="OrthoDB" id="248923at2759"/>
<name>A0A2R5GWE4_9STRA</name>
<dbReference type="InterPro" id="IPR051131">
    <property type="entry name" value="NEK_Ser/Thr_kinase_NIMA"/>
</dbReference>
<dbReference type="EC" id="2.7.11.1" evidence="2"/>
<dbReference type="Gene3D" id="1.10.510.10">
    <property type="entry name" value="Transferase(Phosphotransferase) domain 1"/>
    <property type="match status" value="1"/>
</dbReference>
<dbReference type="InParanoid" id="A0A2R5GWE4"/>
<comment type="caution">
    <text evidence="13">The sequence shown here is derived from an EMBL/GenBank/DDBJ whole genome shotgun (WGS) entry which is preliminary data.</text>
</comment>